<reference evidence="4" key="1">
    <citation type="submission" date="2020-02" db="EMBL/GenBank/DDBJ databases">
        <authorList>
            <person name="Meier V. D."/>
        </authorList>
    </citation>
    <scope>NUCLEOTIDE SEQUENCE</scope>
    <source>
        <strain evidence="4">AVDCRST_MAG31</strain>
    </source>
</reference>
<dbReference type="Gene3D" id="3.40.50.1390">
    <property type="entry name" value="Resolvase, N-terminal catalytic domain"/>
    <property type="match status" value="1"/>
</dbReference>
<feature type="domain" description="Resolvase/invertase-type recombinase catalytic" evidence="3">
    <location>
        <begin position="9"/>
        <end position="129"/>
    </location>
</feature>
<dbReference type="SUPFAM" id="SSF53041">
    <property type="entry name" value="Resolvase-like"/>
    <property type="match status" value="1"/>
</dbReference>
<dbReference type="SMART" id="SM00857">
    <property type="entry name" value="Resolvase"/>
    <property type="match status" value="1"/>
</dbReference>
<dbReference type="RefSeq" id="WP_294170903.1">
    <property type="nucleotide sequence ID" value="NZ_CADCWA010000181.1"/>
</dbReference>
<dbReference type="InterPro" id="IPR036162">
    <property type="entry name" value="Resolvase-like_N_sf"/>
</dbReference>
<dbReference type="Pfam" id="PF00239">
    <property type="entry name" value="Resolvase"/>
    <property type="match status" value="1"/>
</dbReference>
<sequence length="130" mass="14620">MPACTTPRVCFYARSSNTRHAAAGLGRQIEAARHWCAQHDLALTDILLEERGRSETPDRSKFDRLMAQALRGAVPFDVLLVHSLCRLSRHPARLALLLKRLERAKVQVRAITGEMPDLSVDPVQREGKVR</sequence>
<dbReference type="CDD" id="cd00338">
    <property type="entry name" value="Ser_Recombinase"/>
    <property type="match status" value="1"/>
</dbReference>
<dbReference type="EMBL" id="CADCWA010000181">
    <property type="protein sequence ID" value="CAA9530878.1"/>
    <property type="molecule type" value="Genomic_DNA"/>
</dbReference>
<dbReference type="GO" id="GO:0003677">
    <property type="term" value="F:DNA binding"/>
    <property type="evidence" value="ECO:0007669"/>
    <property type="project" value="UniProtKB-KW"/>
</dbReference>
<name>A0A6J4TUN5_9SPHN</name>
<evidence type="ECO:0000313" key="4">
    <source>
        <dbReference type="EMBL" id="CAA9530878.1"/>
    </source>
</evidence>
<protein>
    <recommendedName>
        <fullName evidence="3">Resolvase/invertase-type recombinase catalytic domain-containing protein</fullName>
    </recommendedName>
</protein>
<dbReference type="PANTHER" id="PTHR30461">
    <property type="entry name" value="DNA-INVERTASE FROM LAMBDOID PROPHAGE"/>
    <property type="match status" value="1"/>
</dbReference>
<dbReference type="AlphaFoldDB" id="A0A6J4TUN5"/>
<dbReference type="InterPro" id="IPR006119">
    <property type="entry name" value="Resolv_N"/>
</dbReference>
<dbReference type="GO" id="GO:0000150">
    <property type="term" value="F:DNA strand exchange activity"/>
    <property type="evidence" value="ECO:0007669"/>
    <property type="project" value="InterPro"/>
</dbReference>
<evidence type="ECO:0000259" key="3">
    <source>
        <dbReference type="SMART" id="SM00857"/>
    </source>
</evidence>
<dbReference type="PANTHER" id="PTHR30461:SF2">
    <property type="entry name" value="SERINE RECOMBINASE PINE-RELATED"/>
    <property type="match status" value="1"/>
</dbReference>
<keyword evidence="1" id="KW-0238">DNA-binding</keyword>
<keyword evidence="2" id="KW-0233">DNA recombination</keyword>
<evidence type="ECO:0000256" key="1">
    <source>
        <dbReference type="ARBA" id="ARBA00023125"/>
    </source>
</evidence>
<evidence type="ECO:0000256" key="2">
    <source>
        <dbReference type="ARBA" id="ARBA00023172"/>
    </source>
</evidence>
<dbReference type="InterPro" id="IPR050639">
    <property type="entry name" value="SSR_resolvase"/>
</dbReference>
<proteinExistence type="predicted"/>
<accession>A0A6J4TUN5</accession>
<gene>
    <name evidence="4" type="ORF">AVDCRST_MAG31-2377</name>
</gene>
<organism evidence="4">
    <name type="scientific">uncultured Sphingomonas sp</name>
    <dbReference type="NCBI Taxonomy" id="158754"/>
    <lineage>
        <taxon>Bacteria</taxon>
        <taxon>Pseudomonadati</taxon>
        <taxon>Pseudomonadota</taxon>
        <taxon>Alphaproteobacteria</taxon>
        <taxon>Sphingomonadales</taxon>
        <taxon>Sphingomonadaceae</taxon>
        <taxon>Sphingomonas</taxon>
        <taxon>environmental samples</taxon>
    </lineage>
</organism>